<dbReference type="EMBL" id="CP034086">
    <property type="protein sequence ID" value="AZG76309.1"/>
    <property type="molecule type" value="Genomic_DNA"/>
</dbReference>
<evidence type="ECO:0000259" key="2">
    <source>
        <dbReference type="Pfam" id="PF20454"/>
    </source>
</evidence>
<proteinExistence type="predicted"/>
<evidence type="ECO:0000259" key="1">
    <source>
        <dbReference type="Pfam" id="PF05876"/>
    </source>
</evidence>
<dbReference type="AlphaFoldDB" id="A0A3G8M2W2"/>
<sequence length="581" mass="63876">MRFDDASDLFQAMFDAVKPPPDLKPSEVASMLRLPRVANSRAGKLTLTPLQAKVADLVTPEVRQLTLASAAQVGKTTLGLVLLAHAMMKGGPLAAVRPTTSDAENWFKEHLRPLLLNSPALKEQITDINAQGITGPNFSLAFCSAYRAEDLSGRAIRVALGDEVSRWPSLTSNGEGNPVSLLRRRLHTWRDSLLILTSSPLFPEGIIWQEFLAGSQHRHFIKCPDCGEEDILTLDRVVFESGRPQDALLKCKSCGALHDEGCRLHMIAHGDLRPTNPAAPPDHISVQLAELDSEFSSIAKVAALIDGAKTLEAQRTLQCLCAGLPWEARKAVALEVGDIMSRSIEIKEPLPKEIESITAAADVQQSKIVVQWVGHSSDGAQHWILDSKDLWGDTTGPAPFQMLDESFDRAFTFANGERRAAQVRFVDGGYLIESVLRAVLRQRGKGHNCHITLGRANWELPDLKKSARLRGKITGLILGVSNLKMRTAAGLRNGAIFTPKHLPPEWFEELTAETLEVRHTRKGTIHEWVKTPGRANEAFDLIGYNLAAWRLVQSPKAQTPRENTKQTAADIASRLAALNRR</sequence>
<dbReference type="InterPro" id="IPR046454">
    <property type="entry name" value="GpA_endonuclease"/>
</dbReference>
<feature type="domain" description="Terminase large subunit GpA endonuclease" evidence="2">
    <location>
        <begin position="285"/>
        <end position="553"/>
    </location>
</feature>
<dbReference type="Gene3D" id="3.40.50.300">
    <property type="entry name" value="P-loop containing nucleotide triphosphate hydrolases"/>
    <property type="match status" value="1"/>
</dbReference>
<dbReference type="RefSeq" id="WP_124738126.1">
    <property type="nucleotide sequence ID" value="NZ_CP034086.1"/>
</dbReference>
<dbReference type="Pfam" id="PF05876">
    <property type="entry name" value="GpA_ATPase"/>
    <property type="match status" value="1"/>
</dbReference>
<reference evidence="3 4" key="1">
    <citation type="submission" date="2018-11" db="EMBL/GenBank/DDBJ databases">
        <title>Genome squencing of methanotrophic bacteria isolated from alkaline groundwater in Korea.</title>
        <authorList>
            <person name="Nguyen L.N."/>
        </authorList>
    </citation>
    <scope>NUCLEOTIDE SEQUENCE [LARGE SCALE GENOMIC DNA]</scope>
    <source>
        <strain evidence="3 4">GW6</strain>
    </source>
</reference>
<evidence type="ECO:0000313" key="4">
    <source>
        <dbReference type="Proteomes" id="UP000273982"/>
    </source>
</evidence>
<dbReference type="KEGG" id="mros:EHO51_05965"/>
<dbReference type="InterPro" id="IPR027417">
    <property type="entry name" value="P-loop_NTPase"/>
</dbReference>
<dbReference type="GO" id="GO:0016887">
    <property type="term" value="F:ATP hydrolysis activity"/>
    <property type="evidence" value="ECO:0007669"/>
    <property type="project" value="InterPro"/>
</dbReference>
<evidence type="ECO:0008006" key="5">
    <source>
        <dbReference type="Google" id="ProtNLM"/>
    </source>
</evidence>
<organism evidence="3 4">
    <name type="scientific">Methylocystis rosea</name>
    <dbReference type="NCBI Taxonomy" id="173366"/>
    <lineage>
        <taxon>Bacteria</taxon>
        <taxon>Pseudomonadati</taxon>
        <taxon>Pseudomonadota</taxon>
        <taxon>Alphaproteobacteria</taxon>
        <taxon>Hyphomicrobiales</taxon>
        <taxon>Methylocystaceae</taxon>
        <taxon>Methylocystis</taxon>
    </lineage>
</organism>
<dbReference type="GO" id="GO:0004519">
    <property type="term" value="F:endonuclease activity"/>
    <property type="evidence" value="ECO:0007669"/>
    <property type="project" value="InterPro"/>
</dbReference>
<gene>
    <name evidence="3" type="ORF">EHO51_05965</name>
</gene>
<accession>A0A3G8M2W2</accession>
<name>A0A3G8M2W2_9HYPH</name>
<dbReference type="InterPro" id="IPR046453">
    <property type="entry name" value="GpA_ATPase"/>
</dbReference>
<protein>
    <recommendedName>
        <fullName evidence="5">Terminase</fullName>
    </recommendedName>
</protein>
<dbReference type="Pfam" id="PF20454">
    <property type="entry name" value="GpA_nuclease"/>
    <property type="match status" value="1"/>
</dbReference>
<feature type="domain" description="Phage terminase large subunit GpA ATPase" evidence="1">
    <location>
        <begin position="43"/>
        <end position="270"/>
    </location>
</feature>
<dbReference type="Proteomes" id="UP000273982">
    <property type="component" value="Chromosome"/>
</dbReference>
<evidence type="ECO:0000313" key="3">
    <source>
        <dbReference type="EMBL" id="AZG76309.1"/>
    </source>
</evidence>